<accession>A0A553ZXI8</accession>
<dbReference type="RefSeq" id="WP_143849047.1">
    <property type="nucleotide sequence ID" value="NZ_VLXZ01000007.1"/>
</dbReference>
<dbReference type="Proteomes" id="UP000318521">
    <property type="component" value="Unassembled WGS sequence"/>
</dbReference>
<evidence type="ECO:0000313" key="1">
    <source>
        <dbReference type="EMBL" id="TSB46153.1"/>
    </source>
</evidence>
<organism evidence="1 2">
    <name type="scientific">Alkalicoccobacillus porphyridii</name>
    <dbReference type="NCBI Taxonomy" id="2597270"/>
    <lineage>
        <taxon>Bacteria</taxon>
        <taxon>Bacillati</taxon>
        <taxon>Bacillota</taxon>
        <taxon>Bacilli</taxon>
        <taxon>Bacillales</taxon>
        <taxon>Bacillaceae</taxon>
        <taxon>Alkalicoccobacillus</taxon>
    </lineage>
</organism>
<dbReference type="AlphaFoldDB" id="A0A553ZXI8"/>
<dbReference type="OrthoDB" id="2828299at2"/>
<keyword evidence="2" id="KW-1185">Reference proteome</keyword>
<name>A0A553ZXI8_9BACI</name>
<gene>
    <name evidence="1" type="ORF">FN960_12375</name>
</gene>
<evidence type="ECO:0000313" key="2">
    <source>
        <dbReference type="Proteomes" id="UP000318521"/>
    </source>
</evidence>
<reference evidence="1 2" key="1">
    <citation type="submission" date="2019-07" db="EMBL/GenBank/DDBJ databases">
        <authorList>
            <person name="Park Y.J."/>
            <person name="Jeong S.E."/>
            <person name="Jung H.S."/>
        </authorList>
    </citation>
    <scope>NUCLEOTIDE SEQUENCE [LARGE SCALE GENOMIC DNA]</scope>
    <source>
        <strain evidence="2">P16(2019)</strain>
    </source>
</reference>
<sequence length="199" mass="23420">MRDAYIDVEFSEVYIELTKTALHQFIKRMMSQHYSLFWRYDTTTIFLMIEMEDYIHELPFIRNSTFLTLSADKLNIYDETLAGALEKLLQCEKGNGVVKRASDGPMYITSYQAGDIESMIEIDGSEKVMMNRNGSMVQYRDDGKALEPQTIFNMMNLEIDYVLMELFESLQTNDNEKVLAHKQRLKRLINRRDQVRQLL</sequence>
<protein>
    <submittedName>
        <fullName evidence="1">Uncharacterized protein</fullName>
    </submittedName>
</protein>
<dbReference type="EMBL" id="VLXZ01000007">
    <property type="protein sequence ID" value="TSB46153.1"/>
    <property type="molecule type" value="Genomic_DNA"/>
</dbReference>
<comment type="caution">
    <text evidence="1">The sequence shown here is derived from an EMBL/GenBank/DDBJ whole genome shotgun (WGS) entry which is preliminary data.</text>
</comment>
<proteinExistence type="predicted"/>